<gene>
    <name evidence="1" type="ORF">DBT_2015</name>
</gene>
<organism evidence="1 2">
    <name type="scientific">Dissulfuribacter thermophilus</name>
    <dbReference type="NCBI Taxonomy" id="1156395"/>
    <lineage>
        <taxon>Bacteria</taxon>
        <taxon>Pseudomonadati</taxon>
        <taxon>Thermodesulfobacteriota</taxon>
        <taxon>Dissulfuribacteria</taxon>
        <taxon>Dissulfuribacterales</taxon>
        <taxon>Dissulfuribacteraceae</taxon>
        <taxon>Dissulfuribacter</taxon>
    </lineage>
</organism>
<name>A0A1B9F3R2_9BACT</name>
<dbReference type="AlphaFoldDB" id="A0A1B9F3R2"/>
<accession>A0A1B9F3R2</accession>
<evidence type="ECO:0000313" key="1">
    <source>
        <dbReference type="EMBL" id="OCC14474.1"/>
    </source>
</evidence>
<comment type="caution">
    <text evidence="1">The sequence shown here is derived from an EMBL/GenBank/DDBJ whole genome shotgun (WGS) entry which is preliminary data.</text>
</comment>
<keyword evidence="2" id="KW-1185">Reference proteome</keyword>
<sequence length="37" mass="4325">MGLNIFQSATSLNRFIFITISRINAKIIHMLDDFIRN</sequence>
<dbReference type="Proteomes" id="UP000093080">
    <property type="component" value="Unassembled WGS sequence"/>
</dbReference>
<dbReference type="EMBL" id="MAGO01000011">
    <property type="protein sequence ID" value="OCC14474.1"/>
    <property type="molecule type" value="Genomic_DNA"/>
</dbReference>
<reference evidence="1 2" key="1">
    <citation type="submission" date="2016-06" db="EMBL/GenBank/DDBJ databases">
        <title>Respiratory ammonification of nitrate coupled to the oxidation of elemental sulfur in deep-sea autotrophic thermophilic bacteria.</title>
        <authorList>
            <person name="Slobodkina G.B."/>
            <person name="Mardanov A.V."/>
            <person name="Ravin N.V."/>
            <person name="Frolova A.A."/>
            <person name="Viryasiv M.B."/>
            <person name="Chernyh N.A."/>
            <person name="Bonch-Osmolovskaya E.A."/>
            <person name="Slobodkin A.I."/>
        </authorList>
    </citation>
    <scope>NUCLEOTIDE SEQUENCE [LARGE SCALE GENOMIC DNA]</scope>
    <source>
        <strain evidence="1 2">S69</strain>
    </source>
</reference>
<evidence type="ECO:0000313" key="2">
    <source>
        <dbReference type="Proteomes" id="UP000093080"/>
    </source>
</evidence>
<proteinExistence type="predicted"/>
<protein>
    <submittedName>
        <fullName evidence="1">Uncharacterized protein</fullName>
    </submittedName>
</protein>